<dbReference type="InterPro" id="IPR044935">
    <property type="entry name" value="DUF5086_sf"/>
</dbReference>
<name>A0A974NEW5_9GAMM</name>
<dbReference type="KEGG" id="eaz:JHT90_12235"/>
<organism evidence="1 2">
    <name type="scientific">Entomomonas asaccharolytica</name>
    <dbReference type="NCBI Taxonomy" id="2785331"/>
    <lineage>
        <taxon>Bacteria</taxon>
        <taxon>Pseudomonadati</taxon>
        <taxon>Pseudomonadota</taxon>
        <taxon>Gammaproteobacteria</taxon>
        <taxon>Pseudomonadales</taxon>
        <taxon>Pseudomonadaceae</taxon>
        <taxon>Entomomonas</taxon>
    </lineage>
</organism>
<gene>
    <name evidence="1" type="ORF">JHT90_12235</name>
</gene>
<dbReference type="Gene3D" id="3.90.70.190">
    <property type="entry name" value="Domain of unknown function (DUF5086)"/>
    <property type="match status" value="1"/>
</dbReference>
<dbReference type="EMBL" id="CP067393">
    <property type="protein sequence ID" value="QQP85142.1"/>
    <property type="molecule type" value="Genomic_DNA"/>
</dbReference>
<reference evidence="1 2" key="1">
    <citation type="submission" date="2021-01" db="EMBL/GenBank/DDBJ databases">
        <title>Entomomonas sp. F2A isolated from a house cricket (Acheta domesticus).</title>
        <authorList>
            <person name="Spergser J."/>
            <person name="Busse H.-J."/>
        </authorList>
    </citation>
    <scope>NUCLEOTIDE SEQUENCE [LARGE SCALE GENOMIC DNA]</scope>
    <source>
        <strain evidence="1 2">F2A</strain>
    </source>
</reference>
<evidence type="ECO:0000313" key="2">
    <source>
        <dbReference type="Proteomes" id="UP000595278"/>
    </source>
</evidence>
<dbReference type="AlphaFoldDB" id="A0A974NEW5"/>
<dbReference type="Proteomes" id="UP000595278">
    <property type="component" value="Chromosome"/>
</dbReference>
<evidence type="ECO:0000313" key="1">
    <source>
        <dbReference type="EMBL" id="QQP85142.1"/>
    </source>
</evidence>
<proteinExistence type="predicted"/>
<keyword evidence="2" id="KW-1185">Reference proteome</keyword>
<dbReference type="RefSeq" id="WP_201091380.1">
    <property type="nucleotide sequence ID" value="NZ_CP067393.1"/>
</dbReference>
<accession>A0A974NEW5</accession>
<sequence length="125" mass="14053">MDKYKVGEVWLYQQREQEENSTVIINKVELGSDQLPIYHITIRDVKIANSNSPTGFTDKIGHAPVSVETLQQSLTTKIANAQVDSDYLEGYEAWYNAHMAGQTGVFTNTVAEIVNYIEQAINSQQ</sequence>
<protein>
    <submittedName>
        <fullName evidence="1">Uncharacterized protein</fullName>
    </submittedName>
</protein>